<dbReference type="GO" id="GO:0000166">
    <property type="term" value="F:nucleotide binding"/>
    <property type="evidence" value="ECO:0007669"/>
    <property type="project" value="UniProtKB-KW"/>
</dbReference>
<dbReference type="GO" id="GO:0009117">
    <property type="term" value="P:nucleotide metabolic process"/>
    <property type="evidence" value="ECO:0007669"/>
    <property type="project" value="UniProtKB-KW"/>
</dbReference>
<reference evidence="12" key="1">
    <citation type="journal article" name="DNA Res.">
        <title>The physiological potential of anammox bacteria as revealed by their core genome structure.</title>
        <authorList>
            <person name="Okubo T."/>
            <person name="Toyoda A."/>
            <person name="Fukuhara K."/>
            <person name="Uchiyama I."/>
            <person name="Harigaya Y."/>
            <person name="Kuroiwa M."/>
            <person name="Suzuki T."/>
            <person name="Murakami Y."/>
            <person name="Suwa Y."/>
            <person name="Takami H."/>
        </authorList>
    </citation>
    <scope>NUCLEOTIDE SEQUENCE</scope>
    <source>
        <strain evidence="12">317325-2</strain>
    </source>
</reference>
<dbReference type="EC" id="3.6.1.66" evidence="10"/>
<comment type="catalytic activity">
    <reaction evidence="9 10">
        <text>XTP + H2O = XMP + diphosphate + H(+)</text>
        <dbReference type="Rhea" id="RHEA:28610"/>
        <dbReference type="ChEBI" id="CHEBI:15377"/>
        <dbReference type="ChEBI" id="CHEBI:15378"/>
        <dbReference type="ChEBI" id="CHEBI:33019"/>
        <dbReference type="ChEBI" id="CHEBI:57464"/>
        <dbReference type="ChEBI" id="CHEBI:61314"/>
        <dbReference type="EC" id="3.6.1.66"/>
    </reaction>
</comment>
<feature type="binding site" evidence="10">
    <location>
        <begin position="12"/>
        <end position="17"/>
    </location>
    <ligand>
        <name>substrate</name>
    </ligand>
</feature>
<evidence type="ECO:0000313" key="12">
    <source>
        <dbReference type="EMBL" id="BBO24160.1"/>
    </source>
</evidence>
<evidence type="ECO:0000256" key="9">
    <source>
        <dbReference type="ARBA" id="ARBA00052017"/>
    </source>
</evidence>
<dbReference type="Pfam" id="PF01725">
    <property type="entry name" value="Ham1p_like"/>
    <property type="match status" value="1"/>
</dbReference>
<dbReference type="InterPro" id="IPR002637">
    <property type="entry name" value="RdgB/HAM1"/>
</dbReference>
<evidence type="ECO:0000256" key="2">
    <source>
        <dbReference type="ARBA" id="ARBA00011738"/>
    </source>
</evidence>
<evidence type="ECO:0000256" key="8">
    <source>
        <dbReference type="ARBA" id="ARBA00051875"/>
    </source>
</evidence>
<evidence type="ECO:0000256" key="6">
    <source>
        <dbReference type="ARBA" id="ARBA00022842"/>
    </source>
</evidence>
<evidence type="ECO:0000256" key="7">
    <source>
        <dbReference type="ARBA" id="ARBA00023080"/>
    </source>
</evidence>
<comment type="subunit">
    <text evidence="2 10">Homodimer.</text>
</comment>
<dbReference type="GO" id="GO:0036220">
    <property type="term" value="F:ITP diphosphatase activity"/>
    <property type="evidence" value="ECO:0007669"/>
    <property type="project" value="UniProtKB-UniRule"/>
</dbReference>
<dbReference type="KEGG" id="npy:NPRO_17550"/>
<evidence type="ECO:0000256" key="1">
    <source>
        <dbReference type="ARBA" id="ARBA00008023"/>
    </source>
</evidence>
<accession>A0A809R9I8</accession>
<keyword evidence="7 10" id="KW-0546">Nucleotide metabolism</keyword>
<dbReference type="EMBL" id="AP021858">
    <property type="protein sequence ID" value="BBO24160.1"/>
    <property type="molecule type" value="Genomic_DNA"/>
</dbReference>
<feature type="active site" description="Proton acceptor" evidence="10">
    <location>
        <position position="76"/>
    </location>
</feature>
<name>A0A809R9I8_9BACT</name>
<evidence type="ECO:0000256" key="5">
    <source>
        <dbReference type="ARBA" id="ARBA00022801"/>
    </source>
</evidence>
<dbReference type="GO" id="GO:0017111">
    <property type="term" value="F:ribonucleoside triphosphate phosphatase activity"/>
    <property type="evidence" value="ECO:0007669"/>
    <property type="project" value="InterPro"/>
</dbReference>
<dbReference type="GO" id="GO:0035870">
    <property type="term" value="F:dITP diphosphatase activity"/>
    <property type="evidence" value="ECO:0007669"/>
    <property type="project" value="UniProtKB-UniRule"/>
</dbReference>
<feature type="binding site" evidence="10">
    <location>
        <position position="47"/>
    </location>
    <ligand>
        <name>Mg(2+)</name>
        <dbReference type="ChEBI" id="CHEBI:18420"/>
    </ligand>
</feature>
<feature type="binding site" evidence="10">
    <location>
        <begin position="162"/>
        <end position="165"/>
    </location>
    <ligand>
        <name>substrate</name>
    </ligand>
</feature>
<gene>
    <name evidence="12" type="ORF">NPRO_17550</name>
</gene>
<comment type="catalytic activity">
    <reaction evidence="10">
        <text>ITP + H2O = IMP + diphosphate + H(+)</text>
        <dbReference type="Rhea" id="RHEA:29399"/>
        <dbReference type="ChEBI" id="CHEBI:15377"/>
        <dbReference type="ChEBI" id="CHEBI:15378"/>
        <dbReference type="ChEBI" id="CHEBI:33019"/>
        <dbReference type="ChEBI" id="CHEBI:58053"/>
        <dbReference type="ChEBI" id="CHEBI:61402"/>
        <dbReference type="EC" id="3.6.1.66"/>
    </reaction>
</comment>
<organism evidence="12 13">
    <name type="scientific">Candidatus Nitrosymbiomonas proteolyticus</name>
    <dbReference type="NCBI Taxonomy" id="2608984"/>
    <lineage>
        <taxon>Bacteria</taxon>
        <taxon>Bacillati</taxon>
        <taxon>Armatimonadota</taxon>
        <taxon>Armatimonadota incertae sedis</taxon>
        <taxon>Candidatus Nitrosymbiomonas</taxon>
    </lineage>
</organism>
<dbReference type="GO" id="GO:0036222">
    <property type="term" value="F:XTP diphosphatase activity"/>
    <property type="evidence" value="ECO:0007669"/>
    <property type="project" value="UniProtKB-UniRule"/>
</dbReference>
<keyword evidence="5 10" id="KW-0378">Hydrolase</keyword>
<dbReference type="Proteomes" id="UP000662873">
    <property type="component" value="Chromosome"/>
</dbReference>
<feature type="binding site" evidence="10">
    <location>
        <position position="76"/>
    </location>
    <ligand>
        <name>Mg(2+)</name>
        <dbReference type="ChEBI" id="CHEBI:18420"/>
    </ligand>
</feature>
<proteinExistence type="inferred from homology"/>
<evidence type="ECO:0000256" key="4">
    <source>
        <dbReference type="ARBA" id="ARBA00022741"/>
    </source>
</evidence>
<comment type="cofactor">
    <cofactor evidence="10">
        <name>Mg(2+)</name>
        <dbReference type="ChEBI" id="CHEBI:18420"/>
    </cofactor>
    <text evidence="10">Binds 1 Mg(2+) ion per subunit.</text>
</comment>
<evidence type="ECO:0000313" key="13">
    <source>
        <dbReference type="Proteomes" id="UP000662873"/>
    </source>
</evidence>
<comment type="similarity">
    <text evidence="1 10 11">Belongs to the HAM1 NTPase family.</text>
</comment>
<dbReference type="PANTHER" id="PTHR11067:SF9">
    <property type="entry name" value="INOSINE TRIPHOSPHATE PYROPHOSPHATASE"/>
    <property type="match status" value="1"/>
</dbReference>
<dbReference type="InterPro" id="IPR020922">
    <property type="entry name" value="dITP/XTP_pyrophosphatase"/>
</dbReference>
<comment type="function">
    <text evidence="10">Pyrophosphatase that catalyzes the hydrolysis of nucleoside triphosphates to their monophosphate derivatives, with a high preference for the non-canonical purine nucleotides XTP (xanthosine triphosphate), dITP (deoxyinosine triphosphate) and ITP. Seems to function as a house-cleaning enzyme that removes non-canonical purine nucleotides from the nucleotide pool, thus preventing their incorporation into DNA/RNA and avoiding chromosomal lesions.</text>
</comment>
<evidence type="ECO:0000256" key="10">
    <source>
        <dbReference type="HAMAP-Rule" id="MF_01405"/>
    </source>
</evidence>
<dbReference type="FunFam" id="3.90.950.10:FF:000001">
    <property type="entry name" value="dITP/XTP pyrophosphatase"/>
    <property type="match status" value="1"/>
</dbReference>
<dbReference type="NCBIfam" id="TIGR00042">
    <property type="entry name" value="RdgB/HAM1 family non-canonical purine NTP pyrophosphatase"/>
    <property type="match status" value="1"/>
</dbReference>
<evidence type="ECO:0000256" key="3">
    <source>
        <dbReference type="ARBA" id="ARBA00022723"/>
    </source>
</evidence>
<dbReference type="GO" id="GO:0005829">
    <property type="term" value="C:cytosol"/>
    <property type="evidence" value="ECO:0007669"/>
    <property type="project" value="TreeGrafter"/>
</dbReference>
<evidence type="ECO:0000256" key="11">
    <source>
        <dbReference type="RuleBase" id="RU003781"/>
    </source>
</evidence>
<dbReference type="AlphaFoldDB" id="A0A809R9I8"/>
<dbReference type="PANTHER" id="PTHR11067">
    <property type="entry name" value="INOSINE TRIPHOSPHATE PYROPHOSPHATASE/HAM1 PROTEIN"/>
    <property type="match status" value="1"/>
</dbReference>
<dbReference type="SUPFAM" id="SSF52972">
    <property type="entry name" value="ITPase-like"/>
    <property type="match status" value="1"/>
</dbReference>
<feature type="binding site" evidence="10">
    <location>
        <begin position="190"/>
        <end position="191"/>
    </location>
    <ligand>
        <name>substrate</name>
    </ligand>
</feature>
<sequence>MASVIAKLVLATFNPAKAREMRQILSRCAPAIEFLVLSDFPGAIEADETGSTYAENALIKARAAAAFTGEWAVSDDAGLEIDALEGAPGLHSKRFEGVETDFPSKMRRILELMEGVPEDERAARFRCCVALCPPPAVSQVCEVFEAVCEGRIARQTKGDYGFGYDPIFYLPEPNAHMAELPPEEKHRVSHRGKVLAMLCARLARPNE</sequence>
<keyword evidence="3 10" id="KW-0479">Metal-binding</keyword>
<dbReference type="GO" id="GO:0046872">
    <property type="term" value="F:metal ion binding"/>
    <property type="evidence" value="ECO:0007669"/>
    <property type="project" value="UniProtKB-KW"/>
</dbReference>
<keyword evidence="4 10" id="KW-0547">Nucleotide-binding</keyword>
<dbReference type="InterPro" id="IPR029001">
    <property type="entry name" value="ITPase-like_fam"/>
</dbReference>
<dbReference type="GO" id="GO:0009146">
    <property type="term" value="P:purine nucleoside triphosphate catabolic process"/>
    <property type="evidence" value="ECO:0007669"/>
    <property type="project" value="UniProtKB-UniRule"/>
</dbReference>
<dbReference type="CDD" id="cd00515">
    <property type="entry name" value="HAM1"/>
    <property type="match status" value="1"/>
</dbReference>
<dbReference type="HAMAP" id="MF_01405">
    <property type="entry name" value="Non_canon_purine_NTPase"/>
    <property type="match status" value="1"/>
</dbReference>
<dbReference type="Gene3D" id="3.90.950.10">
    <property type="match status" value="1"/>
</dbReference>
<feature type="binding site" evidence="10">
    <location>
        <position position="77"/>
    </location>
    <ligand>
        <name>substrate</name>
    </ligand>
</feature>
<comment type="catalytic activity">
    <reaction evidence="8 10">
        <text>dITP + H2O = dIMP + diphosphate + H(+)</text>
        <dbReference type="Rhea" id="RHEA:28342"/>
        <dbReference type="ChEBI" id="CHEBI:15377"/>
        <dbReference type="ChEBI" id="CHEBI:15378"/>
        <dbReference type="ChEBI" id="CHEBI:33019"/>
        <dbReference type="ChEBI" id="CHEBI:61194"/>
        <dbReference type="ChEBI" id="CHEBI:61382"/>
        <dbReference type="EC" id="3.6.1.66"/>
    </reaction>
</comment>
<keyword evidence="6 10" id="KW-0460">Magnesium</keyword>
<protein>
    <recommendedName>
        <fullName evidence="10">dITP/XTP pyrophosphatase</fullName>
        <ecNumber evidence="10">3.6.1.66</ecNumber>
    </recommendedName>
    <alternativeName>
        <fullName evidence="10">Non-canonical purine NTP pyrophosphatase</fullName>
    </alternativeName>
    <alternativeName>
        <fullName evidence="10">Non-standard purine NTP pyrophosphatase</fullName>
    </alternativeName>
    <alternativeName>
        <fullName evidence="10">Nucleoside-triphosphate diphosphatase</fullName>
    </alternativeName>
    <alternativeName>
        <fullName evidence="10">Nucleoside-triphosphate pyrophosphatase</fullName>
        <shortName evidence="10">NTPase</shortName>
    </alternativeName>
</protein>
<feature type="binding site" evidence="10">
    <location>
        <position position="185"/>
    </location>
    <ligand>
        <name>substrate</name>
    </ligand>
</feature>